<dbReference type="EMBL" id="ML208412">
    <property type="protein sequence ID" value="TFK66207.1"/>
    <property type="molecule type" value="Genomic_DNA"/>
</dbReference>
<name>A0ACD3AKT5_9AGAR</name>
<sequence>MALHPDLARNDYGRYLLLSRCHRLQDSSDLHTPVGYVELAGPLAIQNMCEVPSR</sequence>
<dbReference type="Proteomes" id="UP000308600">
    <property type="component" value="Unassembled WGS sequence"/>
</dbReference>
<evidence type="ECO:0000313" key="1">
    <source>
        <dbReference type="EMBL" id="TFK66207.1"/>
    </source>
</evidence>
<gene>
    <name evidence="1" type="ORF">BDN72DRAFT_844618</name>
</gene>
<protein>
    <submittedName>
        <fullName evidence="1">Uncharacterized protein</fullName>
    </submittedName>
</protein>
<evidence type="ECO:0000313" key="2">
    <source>
        <dbReference type="Proteomes" id="UP000308600"/>
    </source>
</evidence>
<organism evidence="1 2">
    <name type="scientific">Pluteus cervinus</name>
    <dbReference type="NCBI Taxonomy" id="181527"/>
    <lineage>
        <taxon>Eukaryota</taxon>
        <taxon>Fungi</taxon>
        <taxon>Dikarya</taxon>
        <taxon>Basidiomycota</taxon>
        <taxon>Agaricomycotina</taxon>
        <taxon>Agaricomycetes</taxon>
        <taxon>Agaricomycetidae</taxon>
        <taxon>Agaricales</taxon>
        <taxon>Pluteineae</taxon>
        <taxon>Pluteaceae</taxon>
        <taxon>Pluteus</taxon>
    </lineage>
</organism>
<accession>A0ACD3AKT5</accession>
<proteinExistence type="predicted"/>
<reference evidence="1 2" key="1">
    <citation type="journal article" date="2019" name="Nat. Ecol. Evol.">
        <title>Megaphylogeny resolves global patterns of mushroom evolution.</title>
        <authorList>
            <person name="Varga T."/>
            <person name="Krizsan K."/>
            <person name="Foldi C."/>
            <person name="Dima B."/>
            <person name="Sanchez-Garcia M."/>
            <person name="Sanchez-Ramirez S."/>
            <person name="Szollosi G.J."/>
            <person name="Szarkandi J.G."/>
            <person name="Papp V."/>
            <person name="Albert L."/>
            <person name="Andreopoulos W."/>
            <person name="Angelini C."/>
            <person name="Antonin V."/>
            <person name="Barry K.W."/>
            <person name="Bougher N.L."/>
            <person name="Buchanan P."/>
            <person name="Buyck B."/>
            <person name="Bense V."/>
            <person name="Catcheside P."/>
            <person name="Chovatia M."/>
            <person name="Cooper J."/>
            <person name="Damon W."/>
            <person name="Desjardin D."/>
            <person name="Finy P."/>
            <person name="Geml J."/>
            <person name="Haridas S."/>
            <person name="Hughes K."/>
            <person name="Justo A."/>
            <person name="Karasinski D."/>
            <person name="Kautmanova I."/>
            <person name="Kiss B."/>
            <person name="Kocsube S."/>
            <person name="Kotiranta H."/>
            <person name="LaButti K.M."/>
            <person name="Lechner B.E."/>
            <person name="Liimatainen K."/>
            <person name="Lipzen A."/>
            <person name="Lukacs Z."/>
            <person name="Mihaltcheva S."/>
            <person name="Morgado L.N."/>
            <person name="Niskanen T."/>
            <person name="Noordeloos M.E."/>
            <person name="Ohm R.A."/>
            <person name="Ortiz-Santana B."/>
            <person name="Ovrebo C."/>
            <person name="Racz N."/>
            <person name="Riley R."/>
            <person name="Savchenko A."/>
            <person name="Shiryaev A."/>
            <person name="Soop K."/>
            <person name="Spirin V."/>
            <person name="Szebenyi C."/>
            <person name="Tomsovsky M."/>
            <person name="Tulloss R.E."/>
            <person name="Uehling J."/>
            <person name="Grigoriev I.V."/>
            <person name="Vagvolgyi C."/>
            <person name="Papp T."/>
            <person name="Martin F.M."/>
            <person name="Miettinen O."/>
            <person name="Hibbett D.S."/>
            <person name="Nagy L.G."/>
        </authorList>
    </citation>
    <scope>NUCLEOTIDE SEQUENCE [LARGE SCALE GENOMIC DNA]</scope>
    <source>
        <strain evidence="1 2">NL-1719</strain>
    </source>
</reference>
<keyword evidence="2" id="KW-1185">Reference proteome</keyword>